<dbReference type="SMART" id="SM00479">
    <property type="entry name" value="EXOIII"/>
    <property type="match status" value="1"/>
</dbReference>
<evidence type="ECO:0000256" key="2">
    <source>
        <dbReference type="ARBA" id="ARBA00022722"/>
    </source>
</evidence>
<dbReference type="InterPro" id="IPR036397">
    <property type="entry name" value="RNaseH_sf"/>
</dbReference>
<comment type="catalytic activity">
    <reaction evidence="7">
        <text>DNA(n) + a 2'-deoxyribonucleoside 5'-triphosphate = DNA(n+1) + diphosphate</text>
        <dbReference type="Rhea" id="RHEA:22508"/>
        <dbReference type="Rhea" id="RHEA-COMP:17339"/>
        <dbReference type="Rhea" id="RHEA-COMP:17340"/>
        <dbReference type="ChEBI" id="CHEBI:33019"/>
        <dbReference type="ChEBI" id="CHEBI:61560"/>
        <dbReference type="ChEBI" id="CHEBI:173112"/>
        <dbReference type="EC" id="2.7.7.7"/>
    </reaction>
</comment>
<dbReference type="InterPro" id="IPR000644">
    <property type="entry name" value="CBS_dom"/>
</dbReference>
<keyword evidence="11" id="KW-1185">Reference proteome</keyword>
<keyword evidence="3" id="KW-0378">Hydrolase</keyword>
<keyword evidence="8" id="KW-0129">CBS domain</keyword>
<evidence type="ECO:0000256" key="1">
    <source>
        <dbReference type="ARBA" id="ARBA00012417"/>
    </source>
</evidence>
<dbReference type="SMART" id="SM00116">
    <property type="entry name" value="CBS"/>
    <property type="match status" value="2"/>
</dbReference>
<dbReference type="InterPro" id="IPR005105">
    <property type="entry name" value="GlnD_Uridyltrans_N"/>
</dbReference>
<dbReference type="GO" id="GO:0008408">
    <property type="term" value="F:3'-5' exonuclease activity"/>
    <property type="evidence" value="ECO:0007669"/>
    <property type="project" value="TreeGrafter"/>
</dbReference>
<dbReference type="OrthoDB" id="9808528at2"/>
<dbReference type="GO" id="GO:0003887">
    <property type="term" value="F:DNA-directed DNA polymerase activity"/>
    <property type="evidence" value="ECO:0007669"/>
    <property type="project" value="UniProtKB-EC"/>
</dbReference>
<dbReference type="GO" id="GO:0008773">
    <property type="term" value="F:[protein-PII] uridylyltransferase activity"/>
    <property type="evidence" value="ECO:0007669"/>
    <property type="project" value="InterPro"/>
</dbReference>
<dbReference type="EMBL" id="SMAK01000007">
    <property type="protein sequence ID" value="TCT09341.1"/>
    <property type="molecule type" value="Genomic_DNA"/>
</dbReference>
<feature type="domain" description="CBS" evidence="9">
    <location>
        <begin position="314"/>
        <end position="371"/>
    </location>
</feature>
<dbReference type="GO" id="GO:0006260">
    <property type="term" value="P:DNA replication"/>
    <property type="evidence" value="ECO:0007669"/>
    <property type="project" value="InterPro"/>
</dbReference>
<keyword evidence="2" id="KW-0540">Nuclease</keyword>
<dbReference type="Pfam" id="PF00929">
    <property type="entry name" value="RNase_T"/>
    <property type="match status" value="1"/>
</dbReference>
<dbReference type="Pfam" id="PF00571">
    <property type="entry name" value="CBS"/>
    <property type="match status" value="2"/>
</dbReference>
<dbReference type="Pfam" id="PF10335">
    <property type="entry name" value="DUF294_C"/>
    <property type="match status" value="1"/>
</dbReference>
<evidence type="ECO:0000256" key="6">
    <source>
        <dbReference type="ARBA" id="ARBA00026073"/>
    </source>
</evidence>
<comment type="function">
    <text evidence="5">DNA polymerase III is a complex, multichain enzyme responsible for most of the replicative synthesis in bacteria. The epsilon subunit contain the editing function and is a proofreading 3'-5' exonuclease.</text>
</comment>
<dbReference type="Proteomes" id="UP000295678">
    <property type="component" value="Unassembled WGS sequence"/>
</dbReference>
<name>A0A4R3M7A1_9HYPH</name>
<dbReference type="InterPro" id="IPR018821">
    <property type="entry name" value="DUF294_put_nucleoTrafse_sb-bd"/>
</dbReference>
<dbReference type="CDD" id="cd06127">
    <property type="entry name" value="DEDDh"/>
    <property type="match status" value="1"/>
</dbReference>
<comment type="subunit">
    <text evidence="6">DNA polymerase III contains a core (composed of alpha, epsilon and theta chains) that associates with a tau subunit. This core dimerizes to form the POLIII' complex. PolIII' associates with the gamma complex (composed of gamma, delta, delta', psi and chi chains) and with the beta chain to form the complete DNA polymerase III complex.</text>
</comment>
<dbReference type="InterPro" id="IPR013520">
    <property type="entry name" value="Ribonucl_H"/>
</dbReference>
<dbReference type="SUPFAM" id="SSF53098">
    <property type="entry name" value="Ribonuclease H-like"/>
    <property type="match status" value="1"/>
</dbReference>
<dbReference type="PANTHER" id="PTHR30231:SF4">
    <property type="entry name" value="PROTEIN NEN2"/>
    <property type="match status" value="1"/>
</dbReference>
<dbReference type="InterPro" id="IPR006054">
    <property type="entry name" value="DnaQ"/>
</dbReference>
<reference evidence="10 11" key="1">
    <citation type="submission" date="2019-03" db="EMBL/GenBank/DDBJ databases">
        <title>Genomic Encyclopedia of Type Strains, Phase IV (KMG-IV): sequencing the most valuable type-strain genomes for metagenomic binning, comparative biology and taxonomic classification.</title>
        <authorList>
            <person name="Goeker M."/>
        </authorList>
    </citation>
    <scope>NUCLEOTIDE SEQUENCE [LARGE SCALE GENOMIC DNA]</scope>
    <source>
        <strain evidence="10 11">DSM 19345</strain>
    </source>
</reference>
<dbReference type="AlphaFoldDB" id="A0A4R3M7A1"/>
<dbReference type="FunFam" id="3.30.420.10:FF:000045">
    <property type="entry name" value="3'-5' exonuclease DinG"/>
    <property type="match status" value="1"/>
</dbReference>
<dbReference type="GO" id="GO:0005829">
    <property type="term" value="C:cytosol"/>
    <property type="evidence" value="ECO:0007669"/>
    <property type="project" value="TreeGrafter"/>
</dbReference>
<dbReference type="NCBIfam" id="TIGR00573">
    <property type="entry name" value="dnaq"/>
    <property type="match status" value="1"/>
</dbReference>
<dbReference type="PANTHER" id="PTHR30231">
    <property type="entry name" value="DNA POLYMERASE III SUBUNIT EPSILON"/>
    <property type="match status" value="1"/>
</dbReference>
<dbReference type="EC" id="2.7.7.7" evidence="1"/>
<dbReference type="Pfam" id="PF03445">
    <property type="entry name" value="DUF294"/>
    <property type="match status" value="1"/>
</dbReference>
<evidence type="ECO:0000256" key="4">
    <source>
        <dbReference type="ARBA" id="ARBA00022839"/>
    </source>
</evidence>
<keyword evidence="4" id="KW-0269">Exonuclease</keyword>
<dbReference type="Gene3D" id="3.10.580.10">
    <property type="entry name" value="CBS-domain"/>
    <property type="match status" value="1"/>
</dbReference>
<proteinExistence type="predicted"/>
<evidence type="ECO:0000256" key="7">
    <source>
        <dbReference type="ARBA" id="ARBA00049244"/>
    </source>
</evidence>
<dbReference type="GO" id="GO:0003677">
    <property type="term" value="F:DNA binding"/>
    <property type="evidence" value="ECO:0007669"/>
    <property type="project" value="InterPro"/>
</dbReference>
<dbReference type="PROSITE" id="PS51371">
    <property type="entry name" value="CBS"/>
    <property type="match status" value="2"/>
</dbReference>
<evidence type="ECO:0000256" key="3">
    <source>
        <dbReference type="ARBA" id="ARBA00022801"/>
    </source>
</evidence>
<evidence type="ECO:0000313" key="10">
    <source>
        <dbReference type="EMBL" id="TCT09341.1"/>
    </source>
</evidence>
<feature type="domain" description="CBS" evidence="9">
    <location>
        <begin position="245"/>
        <end position="306"/>
    </location>
</feature>
<evidence type="ECO:0000256" key="8">
    <source>
        <dbReference type="PROSITE-ProRule" id="PRU00703"/>
    </source>
</evidence>
<evidence type="ECO:0000313" key="11">
    <source>
        <dbReference type="Proteomes" id="UP000295678"/>
    </source>
</evidence>
<dbReference type="CDD" id="cd02205">
    <property type="entry name" value="CBS_pair_SF"/>
    <property type="match status" value="1"/>
</dbReference>
<dbReference type="RefSeq" id="WP_132807047.1">
    <property type="nucleotide sequence ID" value="NZ_SMAK01000007.1"/>
</dbReference>
<accession>A0A4R3M7A1</accession>
<evidence type="ECO:0000259" key="9">
    <source>
        <dbReference type="PROSITE" id="PS51371"/>
    </source>
</evidence>
<dbReference type="InterPro" id="IPR012337">
    <property type="entry name" value="RNaseH-like_sf"/>
</dbReference>
<dbReference type="Gene3D" id="3.30.420.10">
    <property type="entry name" value="Ribonuclease H-like superfamily/Ribonuclease H"/>
    <property type="match status" value="1"/>
</dbReference>
<dbReference type="InterPro" id="IPR046342">
    <property type="entry name" value="CBS_dom_sf"/>
</dbReference>
<organism evidence="10 11">
    <name type="scientific">Tepidamorphus gemmatus</name>
    <dbReference type="NCBI Taxonomy" id="747076"/>
    <lineage>
        <taxon>Bacteria</taxon>
        <taxon>Pseudomonadati</taxon>
        <taxon>Pseudomonadota</taxon>
        <taxon>Alphaproteobacteria</taxon>
        <taxon>Hyphomicrobiales</taxon>
        <taxon>Tepidamorphaceae</taxon>
        <taxon>Tepidamorphus</taxon>
    </lineage>
</organism>
<evidence type="ECO:0000256" key="5">
    <source>
        <dbReference type="ARBA" id="ARBA00025483"/>
    </source>
</evidence>
<gene>
    <name evidence="10" type="ORF">EDC22_107189</name>
</gene>
<dbReference type="CDD" id="cd05401">
    <property type="entry name" value="NT_GlnE_GlnD_like"/>
    <property type="match status" value="1"/>
</dbReference>
<dbReference type="SUPFAM" id="SSF54631">
    <property type="entry name" value="CBS-domain pair"/>
    <property type="match status" value="1"/>
</dbReference>
<protein>
    <recommendedName>
        <fullName evidence="1">DNA-directed DNA polymerase</fullName>
        <ecNumber evidence="1">2.7.7.7</ecNumber>
    </recommendedName>
</protein>
<sequence length="711" mass="76747">MTGASQLARATPLLAVDAVVLDTETTGLDPKEARIVQIGAIGLRGGLLQEAERFETLVDPGVPVPPGATAIHGIGQADLAGAPRFAEIAGKLQAFIGQRVVIGHNIGFDLAVLKREHERAGLVWTPPHVLDTRILGQLAAPRLAAHSLETLAAWLDVEVSGRHTAMGDARVTADIFVRLVPHLRERNIRTLAEAEAACAGLTEVFDAQYRAGWELPVRREGEAISEQALARIDAYPYRHRIRDVMSSPPIRVPGSMPLREALAVLVERKVSSIFVGEPDATDVAEHGILTERDILRALAAHGAAALDRPVADFATPRLESVFDDAYLYRAIGRMARLRIRHLAVSDETGRLVGALSQRDLLRLRADDAVALGDEIDSAGTVNELAAAWARLPVVARGLVAEGVDGRDVAGVISRELCALTRRAAVIAEIRMEEAGRGAPPVDYALLVLGSGGRGESLLAADQDNAIVYADPAPADAAAVDDWFATFGGHVADILHASGVPYCKGGVMARNAEWRASASDWRRRIAGWVRRSRPQDLLNVDIFFDLRPVYGNARMARDLWTYAYDQGRQSADFAKLLAEAAGTFHPPLTFFGGLRTENGRIDLKKGGLFTIVANARLLSIRHHVLERSTKARLQGLAALGIGSAPDLERLIGTHALLLQLMLDQQIADVDAGEPPSNRVDPGRLSRARVEELKRALSSLGTIDHMVRDLMFA</sequence>
<comment type="caution">
    <text evidence="10">The sequence shown here is derived from an EMBL/GenBank/DDBJ whole genome shotgun (WGS) entry which is preliminary data.</text>
</comment>